<gene>
    <name evidence="1" type="ORF">CMV_014564</name>
</gene>
<name>A0A8J4QXQ8_9ROSI</name>
<sequence length="230" mass="26244">MDIKVLLEKCILKRWTKDAKNEIVQDFNGCDIKFDTKLEVTTRYKFLGPMYVKLIARASECEEAYELALGSYNELSKKIDDILRKKSNPCQVDINQENSSDEITTISAKGLKKKQGCKGRRRIKSCLEKPKKKKKGSIHQPIQTNQCLQDKHLTSSMQVNGAISYNPLPCINHSVQTDHHRLHSQPVQDWYGDSYRLLGLQLHHSGPFLAAAALLEPPTFSELWPYKCSP</sequence>
<evidence type="ECO:0000313" key="2">
    <source>
        <dbReference type="Proteomes" id="UP000737018"/>
    </source>
</evidence>
<evidence type="ECO:0008006" key="3">
    <source>
        <dbReference type="Google" id="ProtNLM"/>
    </source>
</evidence>
<dbReference type="AlphaFoldDB" id="A0A8J4QXQ8"/>
<evidence type="ECO:0000313" key="1">
    <source>
        <dbReference type="EMBL" id="KAF3960742.1"/>
    </source>
</evidence>
<keyword evidence="2" id="KW-1185">Reference proteome</keyword>
<proteinExistence type="predicted"/>
<dbReference type="EMBL" id="JRKL02002046">
    <property type="protein sequence ID" value="KAF3960742.1"/>
    <property type="molecule type" value="Genomic_DNA"/>
</dbReference>
<protein>
    <recommendedName>
        <fullName evidence="3">Protein FAR1-RELATED SEQUENCE</fullName>
    </recommendedName>
</protein>
<dbReference type="OrthoDB" id="1723235at2759"/>
<dbReference type="Proteomes" id="UP000737018">
    <property type="component" value="Unassembled WGS sequence"/>
</dbReference>
<comment type="caution">
    <text evidence="1">The sequence shown here is derived from an EMBL/GenBank/DDBJ whole genome shotgun (WGS) entry which is preliminary data.</text>
</comment>
<accession>A0A8J4QXQ8</accession>
<organism evidence="1 2">
    <name type="scientific">Castanea mollissima</name>
    <name type="common">Chinese chestnut</name>
    <dbReference type="NCBI Taxonomy" id="60419"/>
    <lineage>
        <taxon>Eukaryota</taxon>
        <taxon>Viridiplantae</taxon>
        <taxon>Streptophyta</taxon>
        <taxon>Embryophyta</taxon>
        <taxon>Tracheophyta</taxon>
        <taxon>Spermatophyta</taxon>
        <taxon>Magnoliopsida</taxon>
        <taxon>eudicotyledons</taxon>
        <taxon>Gunneridae</taxon>
        <taxon>Pentapetalae</taxon>
        <taxon>rosids</taxon>
        <taxon>fabids</taxon>
        <taxon>Fagales</taxon>
        <taxon>Fagaceae</taxon>
        <taxon>Castanea</taxon>
    </lineage>
</organism>
<reference evidence="1" key="1">
    <citation type="submission" date="2020-03" db="EMBL/GenBank/DDBJ databases">
        <title>Castanea mollissima Vanexum genome sequencing.</title>
        <authorList>
            <person name="Staton M."/>
        </authorList>
    </citation>
    <scope>NUCLEOTIDE SEQUENCE</scope>
    <source>
        <tissue evidence="1">Leaf</tissue>
    </source>
</reference>